<reference evidence="1" key="1">
    <citation type="submission" date="2021-02" db="EMBL/GenBank/DDBJ databases">
        <authorList>
            <person name="Nowell W R."/>
        </authorList>
    </citation>
    <scope>NUCLEOTIDE SEQUENCE</scope>
</reference>
<organism evidence="1 2">
    <name type="scientific">Rotaria sordida</name>
    <dbReference type="NCBI Taxonomy" id="392033"/>
    <lineage>
        <taxon>Eukaryota</taxon>
        <taxon>Metazoa</taxon>
        <taxon>Spiralia</taxon>
        <taxon>Gnathifera</taxon>
        <taxon>Rotifera</taxon>
        <taxon>Eurotatoria</taxon>
        <taxon>Bdelloidea</taxon>
        <taxon>Philodinida</taxon>
        <taxon>Philodinidae</taxon>
        <taxon>Rotaria</taxon>
    </lineage>
</organism>
<dbReference type="AlphaFoldDB" id="A0A815NZL4"/>
<gene>
    <name evidence="1" type="ORF">RFH988_LOCUS36338</name>
</gene>
<feature type="non-terminal residue" evidence="1">
    <location>
        <position position="27"/>
    </location>
</feature>
<name>A0A815NZL4_9BILA</name>
<sequence>MKLLLDEWEKWFRTQGSVRNLYWEKSK</sequence>
<dbReference type="EMBL" id="CAJNOO010006162">
    <property type="protein sequence ID" value="CAF1440681.1"/>
    <property type="molecule type" value="Genomic_DNA"/>
</dbReference>
<proteinExistence type="predicted"/>
<comment type="caution">
    <text evidence="1">The sequence shown here is derived from an EMBL/GenBank/DDBJ whole genome shotgun (WGS) entry which is preliminary data.</text>
</comment>
<evidence type="ECO:0000313" key="2">
    <source>
        <dbReference type="Proteomes" id="UP000663882"/>
    </source>
</evidence>
<evidence type="ECO:0000313" key="1">
    <source>
        <dbReference type="EMBL" id="CAF1440681.1"/>
    </source>
</evidence>
<accession>A0A815NZL4</accession>
<dbReference type="Proteomes" id="UP000663882">
    <property type="component" value="Unassembled WGS sequence"/>
</dbReference>
<protein>
    <submittedName>
        <fullName evidence="1">Uncharacterized protein</fullName>
    </submittedName>
</protein>